<evidence type="ECO:0000256" key="2">
    <source>
        <dbReference type="ARBA" id="ARBA00023315"/>
    </source>
</evidence>
<keyword evidence="4" id="KW-1185">Reference proteome</keyword>
<keyword evidence="1" id="KW-0808">Transferase</keyword>
<dbReference type="VEuPathDB" id="FungiDB:ACLA_059680"/>
<dbReference type="InterPro" id="IPR023213">
    <property type="entry name" value="CAT-like_dom_sf"/>
</dbReference>
<accession>A1C4G1</accession>
<dbReference type="OrthoDB" id="1862401at2759"/>
<dbReference type="Proteomes" id="UP000006701">
    <property type="component" value="Unassembled WGS sequence"/>
</dbReference>
<dbReference type="AlphaFoldDB" id="A1C4G1"/>
<keyword evidence="2" id="KW-0012">Acyltransferase</keyword>
<dbReference type="EMBL" id="DS026990">
    <property type="protein sequence ID" value="EAW15301.1"/>
    <property type="molecule type" value="Genomic_DNA"/>
</dbReference>
<dbReference type="GO" id="GO:0016746">
    <property type="term" value="F:acyltransferase activity"/>
    <property type="evidence" value="ECO:0007669"/>
    <property type="project" value="UniProtKB-KW"/>
</dbReference>
<dbReference type="PANTHER" id="PTHR31896:SF64">
    <property type="entry name" value="TRICHOTHECENE 3-O-ACETYLTRANSFERASE"/>
    <property type="match status" value="1"/>
</dbReference>
<dbReference type="HOGENOM" id="CLU_026450_1_1_1"/>
<evidence type="ECO:0000313" key="3">
    <source>
        <dbReference type="EMBL" id="EAW15301.1"/>
    </source>
</evidence>
<evidence type="ECO:0000313" key="4">
    <source>
        <dbReference type="Proteomes" id="UP000006701"/>
    </source>
</evidence>
<organism evidence="3 4">
    <name type="scientific">Aspergillus clavatus (strain ATCC 1007 / CBS 513.65 / DSM 816 / NCTC 3887 / NRRL 1 / QM 1276 / 107)</name>
    <dbReference type="NCBI Taxonomy" id="344612"/>
    <lineage>
        <taxon>Eukaryota</taxon>
        <taxon>Fungi</taxon>
        <taxon>Dikarya</taxon>
        <taxon>Ascomycota</taxon>
        <taxon>Pezizomycotina</taxon>
        <taxon>Eurotiomycetes</taxon>
        <taxon>Eurotiomycetidae</taxon>
        <taxon>Eurotiales</taxon>
        <taxon>Aspergillaceae</taxon>
        <taxon>Aspergillus</taxon>
        <taxon>Aspergillus subgen. Fumigati</taxon>
    </lineage>
</organism>
<dbReference type="OMA" id="HANNWAN"/>
<gene>
    <name evidence="3" type="ORF">ACLA_059680</name>
</gene>
<dbReference type="GeneID" id="4708989"/>
<dbReference type="InterPro" id="IPR051283">
    <property type="entry name" value="Sec_Metabolite_Acyltrans"/>
</dbReference>
<dbReference type="RefSeq" id="XP_001276727.1">
    <property type="nucleotide sequence ID" value="XM_001276726.1"/>
</dbReference>
<reference evidence="3 4" key="1">
    <citation type="journal article" date="2008" name="PLoS Genet.">
        <title>Genomic islands in the pathogenic filamentous fungus Aspergillus fumigatus.</title>
        <authorList>
            <person name="Fedorova N.D."/>
            <person name="Khaldi N."/>
            <person name="Joardar V.S."/>
            <person name="Maiti R."/>
            <person name="Amedeo P."/>
            <person name="Anderson M.J."/>
            <person name="Crabtree J."/>
            <person name="Silva J.C."/>
            <person name="Badger J.H."/>
            <person name="Albarraq A."/>
            <person name="Angiuoli S."/>
            <person name="Bussey H."/>
            <person name="Bowyer P."/>
            <person name="Cotty P.J."/>
            <person name="Dyer P.S."/>
            <person name="Egan A."/>
            <person name="Galens K."/>
            <person name="Fraser-Liggett C.M."/>
            <person name="Haas B.J."/>
            <person name="Inman J.M."/>
            <person name="Kent R."/>
            <person name="Lemieux S."/>
            <person name="Malavazi I."/>
            <person name="Orvis J."/>
            <person name="Roemer T."/>
            <person name="Ronning C.M."/>
            <person name="Sundaram J.P."/>
            <person name="Sutton G."/>
            <person name="Turner G."/>
            <person name="Venter J.C."/>
            <person name="White O.R."/>
            <person name="Whitty B.R."/>
            <person name="Youngman P."/>
            <person name="Wolfe K.H."/>
            <person name="Goldman G.H."/>
            <person name="Wortman J.R."/>
            <person name="Jiang B."/>
            <person name="Denning D.W."/>
            <person name="Nierman W.C."/>
        </authorList>
    </citation>
    <scope>NUCLEOTIDE SEQUENCE [LARGE SCALE GENOMIC DNA]</scope>
    <source>
        <strain evidence="4">ATCC 1007 / CBS 513.65 / DSM 816 / NCTC 3887 / NRRL 1</strain>
    </source>
</reference>
<dbReference type="eggNOG" id="ENOG502T6C0">
    <property type="taxonomic scope" value="Eukaryota"/>
</dbReference>
<proteinExistence type="predicted"/>
<name>A1C4G1_ASPCL</name>
<dbReference type="Pfam" id="PF02458">
    <property type="entry name" value="Transferase"/>
    <property type="match status" value="1"/>
</dbReference>
<protein>
    <submittedName>
        <fullName evidence="3">Acetyltransferase, putative</fullName>
    </submittedName>
</protein>
<dbReference type="SUPFAM" id="SSF52777">
    <property type="entry name" value="CoA-dependent acyltransferases"/>
    <property type="match status" value="1"/>
</dbReference>
<dbReference type="KEGG" id="act:ACLA_059680"/>
<sequence>MAKDKDFGGFKLTPADYCFPMFYAGCTISFRLQCPESGVTVLREAIDRLASHLPFLKGAVVPSVDSVGVMEVRSNAHDDLASDTESPLCIVRRFLHLRLPTETYSSRQKNVETYDRNAALAMAPVHVAASAAYHPVIRFQINVLADGIILALFVNHMVIDGTGIGTLLESIAACCRSAPDLASNPACEVTTRALFATLQQEPCKLSEPSTSAEIAAPTGHDEVHDASLLDYNFLLSAEKIKALRQWVLQADLEPGQPPVSEDDILTAVLWICLGRFRSHPLAEGGSSHACVLQRVVNARHRLRPQVPAHYLGNCFVMLNETLPTTDLDLEACQGKTEAEQLGRQIAPAARLLRKRLTEVDDRFVKDYLSQFSRADDWASTSVHEPNVAVTSIRRLRVYEEDFGPVLGKVVEFEMLPYMNPEGVCTIKPRRHDQHAWEVGVTLSREDMDRLGSDARLRWLVERESPLRIFESVL</sequence>
<dbReference type="PANTHER" id="PTHR31896">
    <property type="entry name" value="FAMILY REGULATORY PROTEIN, PUTATIVE (AFU_ORTHOLOGUE AFUA_3G14730)-RELATED"/>
    <property type="match status" value="1"/>
</dbReference>
<dbReference type="Gene3D" id="3.30.559.10">
    <property type="entry name" value="Chloramphenicol acetyltransferase-like domain"/>
    <property type="match status" value="2"/>
</dbReference>
<evidence type="ECO:0000256" key="1">
    <source>
        <dbReference type="ARBA" id="ARBA00022679"/>
    </source>
</evidence>